<dbReference type="Proteomes" id="UP001178507">
    <property type="component" value="Unassembled WGS sequence"/>
</dbReference>
<dbReference type="InterPro" id="IPR027417">
    <property type="entry name" value="P-loop_NTPase"/>
</dbReference>
<dbReference type="Pfam" id="PF09369">
    <property type="entry name" value="MZB"/>
    <property type="match status" value="1"/>
</dbReference>
<dbReference type="GO" id="GO:0016020">
    <property type="term" value="C:membrane"/>
    <property type="evidence" value="ECO:0007669"/>
    <property type="project" value="InterPro"/>
</dbReference>
<gene>
    <name evidence="14" type="ORF">EVOR1521_LOCUS6948</name>
</gene>
<dbReference type="SUPFAM" id="SSF55486">
    <property type="entry name" value="Metalloproteases ('zincins'), catalytic domain"/>
    <property type="match status" value="1"/>
</dbReference>
<evidence type="ECO:0000256" key="3">
    <source>
        <dbReference type="ARBA" id="ARBA00022723"/>
    </source>
</evidence>
<keyword evidence="11" id="KW-0472">Membrane</keyword>
<evidence type="ECO:0000313" key="14">
    <source>
        <dbReference type="EMBL" id="CAJ1378386.1"/>
    </source>
</evidence>
<dbReference type="Pfam" id="PF00271">
    <property type="entry name" value="Helicase_C"/>
    <property type="match status" value="1"/>
</dbReference>
<feature type="domain" description="Helicase ATP-binding" evidence="12">
    <location>
        <begin position="968"/>
        <end position="1148"/>
    </location>
</feature>
<evidence type="ECO:0000259" key="13">
    <source>
        <dbReference type="PROSITE" id="PS51194"/>
    </source>
</evidence>
<keyword evidence="11" id="KW-1133">Transmembrane helix</keyword>
<evidence type="ECO:0000259" key="12">
    <source>
        <dbReference type="PROSITE" id="PS51192"/>
    </source>
</evidence>
<feature type="transmembrane region" description="Helical" evidence="11">
    <location>
        <begin position="588"/>
        <end position="604"/>
    </location>
</feature>
<comment type="caution">
    <text evidence="14">The sequence shown here is derived from an EMBL/GenBank/DDBJ whole genome shotgun (WGS) entry which is preliminary data.</text>
</comment>
<feature type="region of interest" description="Disordered" evidence="10">
    <location>
        <begin position="1175"/>
        <end position="1212"/>
    </location>
</feature>
<keyword evidence="5" id="KW-0378">Hydrolase</keyword>
<keyword evidence="15" id="KW-1185">Reference proteome</keyword>
<feature type="binding site" evidence="9">
    <location>
        <position position="421"/>
    </location>
    <ligand>
        <name>Zn(2+)</name>
        <dbReference type="ChEBI" id="CHEBI:29105"/>
        <note>catalytic</note>
    </ligand>
</feature>
<evidence type="ECO:0000256" key="4">
    <source>
        <dbReference type="ARBA" id="ARBA00022741"/>
    </source>
</evidence>
<sequence length="1759" mass="193942">MPEDKCDKLHLPGISKYRCIQAIAGGAFVLALTFFSSPVVPLRPHNLEDAVRLLSEIETDRSKETARRLASLDAEEPSFGLSPKPWFQEVVDRYGAPVRQNPQRYATQVTSGRRLAVLAENNTAPIRIHLNFDTLYEDKVQASPFAKDRYCFREGAWFRTGYPGEKPASGPDECGDRSTTPVTGDMWCICRASDVITDEMRSFVIQATTEVMKQLPTFIGLKPVQGPLRFRNAEGSYPAMWKATGQSGDCCDPDCQKGLHVVVPEFFCSLGVEDADAVLSVTMPPPLPGVGGAGTFCSADQHGRPTHLVFQWHRRILEAQFASSSVEELIPQWRGLVLHEAFHGLGFGSGIWQNSYSSDGGRRQILRQLEVTDQDGSKDFVYHFVKGTRTYDVAKVYFGCQEEDWQGLPLMSWPPSGRDTHHETRLMRDDVMSYGNGLKAVSAITLAALEDTGHYLANYSSAECMWWGRGRGCDFVSSRCTVRPDGEVFSGAEAAQCDRVWSSRYTSGNREALRKCVQPQCESRTSGGTTICDAECFTGTDTTLSCTQVPSGDVAEAGVAGWANDLAAELLSYDVTWESLRNTAEICLAPLLLLSTCCFARCILCPSRRPGRIKTLFYTLSVASVLPGITLFAAGGYASINWSDFEVFFTMEFIIGVQILGLSVMMIEGFGTYAVYFGDRGKQICFCILHSLELLALLGAVAMIAKFAMDLDNLSTDALSQAGVTPAPSIMSFGWAQRMADQILNELMSVSCRTYQVCCENKDLLDSLVANGAPRQCKVGHQGLEADAGFVLSDPSHPSFCAAVSGVSSRTAFPSLICEWMDTQAANFSVDQCKQDYCTAGLRGFHKFLSSGAAVYKQNMRTLGLALGFFVALQMVQLVIVVRLPQHKRLSRVLPGDHSSESFGEDLQTVIPRARPGARNGTQVASGFADEHLVQENGYGRNSAWCFVRTCSVSQQSCWAQETCEAKPQVLGEKKHLCLTTGTSSGKSLAFALPILEAYRQDPKSRALVLFPTKALAQDQLGKLQKLFQQVCPGLGVCTFDGDTPKDDRARLLKSCHVFLTNPDMLHFTILAAHLRWRHVLENLRYMVLDEAHVYRGSFGAHVALLLRRFRRVLKHYNSSPLFIACSATMCNAGSFFAKLLALESSEQVCVVDEDTAGRGDRQFCLWNPPLLEVDEGQPSREDQNARKRARYGEREGKGSAPRLPPGVGYRTRSSSYNEAAWIVSQAARRGHRTVCFLQVRAMVEVVLQAANQHLEDRPDLQGRIAGYRGGYAALERRKLERRLFTGDLLCVVATNALELGIDIGDLDLTLHVGVPPTVASVWQQAGRAGRRGRPSAAILIAMDAPLEQHFCRHPEEFFSRSIEARVPDTSNELLLKGHMLCAAAELTPLSESDAQRWFGDVARVQDELIREGRLVAQPVKPGGPQIGPLLRVTQGKGRRPPKEEVSLRDIDPIQFQVVVRGNISPLETLDQKLAFMRLHPGAIYLNQQTSYFVEELDLTKKIAWVIPRDSKKIDYYTECREHSAIILAGGGLARAAVLPLAQQASSVPLIRSGQATVHWRMYGFRKKSKRDHNLLDQVDLTLPAVEFPTRATWMDLPGAVLQPIAQEGHSVDRGGLHALEHAMMAIAPLCCDIEVSELSCQHTRRDSDPNRYFLLFYENQKGGSGAAEKMYKSWEELLAQAFRLMQECSCDKGCPNCIVISGCGDYNHGLDKAVALKIGKALGYGTQKGNAAPPPSEQPQGFGRRLNGEGAKICLDLD</sequence>
<dbReference type="GO" id="GO:0046872">
    <property type="term" value="F:metal ion binding"/>
    <property type="evidence" value="ECO:0007669"/>
    <property type="project" value="UniProtKB-KW"/>
</dbReference>
<proteinExistence type="inferred from homology"/>
<dbReference type="InterPro" id="IPR001577">
    <property type="entry name" value="Peptidase_M8"/>
</dbReference>
<dbReference type="GO" id="GO:0004222">
    <property type="term" value="F:metalloendopeptidase activity"/>
    <property type="evidence" value="ECO:0007669"/>
    <property type="project" value="InterPro"/>
</dbReference>
<evidence type="ECO:0000256" key="5">
    <source>
        <dbReference type="ARBA" id="ARBA00022801"/>
    </source>
</evidence>
<evidence type="ECO:0000256" key="2">
    <source>
        <dbReference type="ARBA" id="ARBA00022670"/>
    </source>
</evidence>
<dbReference type="Pfam" id="PF00270">
    <property type="entry name" value="DEAD"/>
    <property type="match status" value="1"/>
</dbReference>
<feature type="transmembrane region" description="Helical" evidence="11">
    <location>
        <begin position="20"/>
        <end position="40"/>
    </location>
</feature>
<feature type="transmembrane region" description="Helical" evidence="11">
    <location>
        <begin position="863"/>
        <end position="882"/>
    </location>
</feature>
<dbReference type="Gene3D" id="3.10.170.20">
    <property type="match status" value="1"/>
</dbReference>
<keyword evidence="8 9" id="KW-0482">Metalloprotease</keyword>
<dbReference type="SUPFAM" id="SSF52540">
    <property type="entry name" value="P-loop containing nucleoside triphosphate hydrolases"/>
    <property type="match status" value="1"/>
</dbReference>
<feature type="transmembrane region" description="Helical" evidence="11">
    <location>
        <begin position="616"/>
        <end position="638"/>
    </location>
</feature>
<dbReference type="GO" id="GO:0007155">
    <property type="term" value="P:cell adhesion"/>
    <property type="evidence" value="ECO:0007669"/>
    <property type="project" value="InterPro"/>
</dbReference>
<accession>A0AA36HZR1</accession>
<dbReference type="EMBL" id="CAUJNA010000538">
    <property type="protein sequence ID" value="CAJ1378386.1"/>
    <property type="molecule type" value="Genomic_DNA"/>
</dbReference>
<evidence type="ECO:0000313" key="15">
    <source>
        <dbReference type="Proteomes" id="UP001178507"/>
    </source>
</evidence>
<dbReference type="InterPro" id="IPR011545">
    <property type="entry name" value="DEAD/DEAH_box_helicase_dom"/>
</dbReference>
<dbReference type="Gene3D" id="3.40.50.300">
    <property type="entry name" value="P-loop containing nucleotide triphosphate hydrolases"/>
    <property type="match status" value="2"/>
</dbReference>
<dbReference type="CDD" id="cd17923">
    <property type="entry name" value="DEXHc_Hrq1-like"/>
    <property type="match status" value="1"/>
</dbReference>
<dbReference type="PANTHER" id="PTHR47957:SF3">
    <property type="entry name" value="ATP-DEPENDENT HELICASE HRQ1"/>
    <property type="match status" value="1"/>
</dbReference>
<dbReference type="Gene3D" id="3.90.132.10">
    <property type="entry name" value="Leishmanolysin , domain 2"/>
    <property type="match status" value="1"/>
</dbReference>
<dbReference type="SMART" id="SM00490">
    <property type="entry name" value="HELICc"/>
    <property type="match status" value="1"/>
</dbReference>
<dbReference type="GO" id="GO:0043138">
    <property type="term" value="F:3'-5' DNA helicase activity"/>
    <property type="evidence" value="ECO:0007669"/>
    <property type="project" value="TreeGrafter"/>
</dbReference>
<dbReference type="SMART" id="SM00487">
    <property type="entry name" value="DEXDc"/>
    <property type="match status" value="1"/>
</dbReference>
<name>A0AA36HZR1_9DINO</name>
<dbReference type="Pfam" id="PF01457">
    <property type="entry name" value="Peptidase_M8"/>
    <property type="match status" value="1"/>
</dbReference>
<comment type="similarity">
    <text evidence="1">Belongs to the peptidase M8 family.</text>
</comment>
<feature type="transmembrane region" description="Helical" evidence="11">
    <location>
        <begin position="653"/>
        <end position="677"/>
    </location>
</feature>
<evidence type="ECO:0000256" key="6">
    <source>
        <dbReference type="ARBA" id="ARBA00022833"/>
    </source>
</evidence>
<keyword evidence="7" id="KW-0067">ATP-binding</keyword>
<keyword evidence="3 9" id="KW-0479">Metal-binding</keyword>
<reference evidence="14" key="1">
    <citation type="submission" date="2023-08" db="EMBL/GenBank/DDBJ databases">
        <authorList>
            <person name="Chen Y."/>
            <person name="Shah S."/>
            <person name="Dougan E. K."/>
            <person name="Thang M."/>
            <person name="Chan C."/>
        </authorList>
    </citation>
    <scope>NUCLEOTIDE SEQUENCE</scope>
</reference>
<dbReference type="CDD" id="cd18797">
    <property type="entry name" value="SF2_C_Hrq"/>
    <property type="match status" value="1"/>
</dbReference>
<protein>
    <submittedName>
        <fullName evidence="14">Uncharacterized protein</fullName>
    </submittedName>
</protein>
<feature type="compositionally biased region" description="Basic and acidic residues" evidence="10">
    <location>
        <begin position="1178"/>
        <end position="1198"/>
    </location>
</feature>
<feature type="region of interest" description="Disordered" evidence="10">
    <location>
        <begin position="1728"/>
        <end position="1747"/>
    </location>
</feature>
<dbReference type="GO" id="GO:0006508">
    <property type="term" value="P:proteolysis"/>
    <property type="evidence" value="ECO:0007669"/>
    <property type="project" value="UniProtKB-KW"/>
</dbReference>
<dbReference type="GO" id="GO:0005634">
    <property type="term" value="C:nucleus"/>
    <property type="evidence" value="ECO:0007669"/>
    <property type="project" value="TreeGrafter"/>
</dbReference>
<feature type="transmembrane region" description="Helical" evidence="11">
    <location>
        <begin position="684"/>
        <end position="705"/>
    </location>
</feature>
<dbReference type="InterPro" id="IPR018973">
    <property type="entry name" value="MZB"/>
</dbReference>
<keyword evidence="4" id="KW-0547">Nucleotide-binding</keyword>
<keyword evidence="11" id="KW-0812">Transmembrane</keyword>
<dbReference type="GO" id="GO:0003676">
    <property type="term" value="F:nucleic acid binding"/>
    <property type="evidence" value="ECO:0007669"/>
    <property type="project" value="InterPro"/>
</dbReference>
<dbReference type="InterPro" id="IPR014001">
    <property type="entry name" value="Helicase_ATP-bd"/>
</dbReference>
<evidence type="ECO:0000256" key="8">
    <source>
        <dbReference type="ARBA" id="ARBA00023049"/>
    </source>
</evidence>
<feature type="domain" description="Helicase C-terminal" evidence="13">
    <location>
        <begin position="1219"/>
        <end position="1375"/>
    </location>
</feature>
<evidence type="ECO:0000256" key="1">
    <source>
        <dbReference type="ARBA" id="ARBA00005860"/>
    </source>
</evidence>
<dbReference type="PANTHER" id="PTHR47957">
    <property type="entry name" value="ATP-DEPENDENT HELICASE HRQ1"/>
    <property type="match status" value="1"/>
</dbReference>
<dbReference type="PROSITE" id="PS51194">
    <property type="entry name" value="HELICASE_CTER"/>
    <property type="match status" value="1"/>
</dbReference>
<dbReference type="InterPro" id="IPR001650">
    <property type="entry name" value="Helicase_C-like"/>
</dbReference>
<dbReference type="GO" id="GO:0036297">
    <property type="term" value="P:interstrand cross-link repair"/>
    <property type="evidence" value="ECO:0007669"/>
    <property type="project" value="TreeGrafter"/>
</dbReference>
<evidence type="ECO:0000256" key="10">
    <source>
        <dbReference type="SAM" id="MobiDB-lite"/>
    </source>
</evidence>
<keyword evidence="2" id="KW-0645">Protease</keyword>
<keyword evidence="6 9" id="KW-0862">Zinc</keyword>
<organism evidence="14 15">
    <name type="scientific">Effrenium voratum</name>
    <dbReference type="NCBI Taxonomy" id="2562239"/>
    <lineage>
        <taxon>Eukaryota</taxon>
        <taxon>Sar</taxon>
        <taxon>Alveolata</taxon>
        <taxon>Dinophyceae</taxon>
        <taxon>Suessiales</taxon>
        <taxon>Symbiodiniaceae</taxon>
        <taxon>Effrenium</taxon>
    </lineage>
</organism>
<evidence type="ECO:0000256" key="9">
    <source>
        <dbReference type="PIRSR" id="PIRSR601577-2"/>
    </source>
</evidence>
<dbReference type="GO" id="GO:0006289">
    <property type="term" value="P:nucleotide-excision repair"/>
    <property type="evidence" value="ECO:0007669"/>
    <property type="project" value="TreeGrafter"/>
</dbReference>
<dbReference type="PROSITE" id="PS51192">
    <property type="entry name" value="HELICASE_ATP_BIND_1"/>
    <property type="match status" value="1"/>
</dbReference>
<evidence type="ECO:0000256" key="7">
    <source>
        <dbReference type="ARBA" id="ARBA00022840"/>
    </source>
</evidence>
<comment type="cofactor">
    <cofactor evidence="9">
        <name>Zn(2+)</name>
        <dbReference type="ChEBI" id="CHEBI:29105"/>
    </cofactor>
    <text evidence="9">Binds 1 zinc ion per subunit.</text>
</comment>
<evidence type="ECO:0000256" key="11">
    <source>
        <dbReference type="SAM" id="Phobius"/>
    </source>
</evidence>
<dbReference type="GO" id="GO:0005524">
    <property type="term" value="F:ATP binding"/>
    <property type="evidence" value="ECO:0007669"/>
    <property type="project" value="UniProtKB-KW"/>
</dbReference>